<feature type="transmembrane region" description="Helical" evidence="7">
    <location>
        <begin position="44"/>
        <end position="64"/>
    </location>
</feature>
<feature type="transmembrane region" description="Helical" evidence="7">
    <location>
        <begin position="70"/>
        <end position="90"/>
    </location>
</feature>
<feature type="domain" description="SLC12A transporter C-terminal" evidence="9">
    <location>
        <begin position="501"/>
        <end position="604"/>
    </location>
</feature>
<feature type="transmembrane region" description="Helical" evidence="7">
    <location>
        <begin position="134"/>
        <end position="155"/>
    </location>
</feature>
<evidence type="ECO:0000259" key="9">
    <source>
        <dbReference type="Pfam" id="PF03522"/>
    </source>
</evidence>
<organism evidence="10">
    <name type="scientific">Uncultured Desulfatiglans sp</name>
    <dbReference type="NCBI Taxonomy" id="1748965"/>
    <lineage>
        <taxon>Bacteria</taxon>
        <taxon>Pseudomonadati</taxon>
        <taxon>Thermodesulfobacteriota</taxon>
        <taxon>Desulfobacteria</taxon>
        <taxon>Desulfatiglandales</taxon>
        <taxon>Desulfatiglandaceae</taxon>
        <taxon>Desulfatiglans</taxon>
        <taxon>environmental samples</taxon>
    </lineage>
</organism>
<dbReference type="GO" id="GO:0016020">
    <property type="term" value="C:membrane"/>
    <property type="evidence" value="ECO:0007669"/>
    <property type="project" value="UniProtKB-SubCell"/>
</dbReference>
<dbReference type="InterPro" id="IPR018491">
    <property type="entry name" value="SLC12_C"/>
</dbReference>
<feature type="transmembrane region" description="Helical" evidence="7">
    <location>
        <begin position="336"/>
        <end position="353"/>
    </location>
</feature>
<gene>
    <name evidence="10" type="ORF">TRIP_B350308</name>
</gene>
<reference evidence="10" key="1">
    <citation type="submission" date="2018-07" db="EMBL/GenBank/DDBJ databases">
        <authorList>
            <consortium name="Genoscope - CEA"/>
            <person name="William W."/>
        </authorList>
    </citation>
    <scope>NUCLEOTIDE SEQUENCE</scope>
    <source>
        <strain evidence="10">IK1</strain>
    </source>
</reference>
<feature type="transmembrane region" description="Helical" evidence="7">
    <location>
        <begin position="102"/>
        <end position="122"/>
    </location>
</feature>
<comment type="similarity">
    <text evidence="2">Belongs to the SLC12A transporter family.</text>
</comment>
<protein>
    <submittedName>
        <fullName evidence="10">Putative Na-K-Cl cotransporter</fullName>
    </submittedName>
</protein>
<evidence type="ECO:0000256" key="5">
    <source>
        <dbReference type="ARBA" id="ARBA00022989"/>
    </source>
</evidence>
<dbReference type="FunFam" id="1.20.1740.10:FF:000013">
    <property type="entry name" value="Solute carrier family 12 member"/>
    <property type="match status" value="1"/>
</dbReference>
<dbReference type="Pfam" id="PF00324">
    <property type="entry name" value="AA_permease"/>
    <property type="match status" value="1"/>
</dbReference>
<evidence type="ECO:0000256" key="2">
    <source>
        <dbReference type="ARBA" id="ARBA00010593"/>
    </source>
</evidence>
<feature type="transmembrane region" description="Helical" evidence="7">
    <location>
        <begin position="399"/>
        <end position="416"/>
    </location>
</feature>
<dbReference type="Gene3D" id="1.20.1740.10">
    <property type="entry name" value="Amino acid/polyamine transporter I"/>
    <property type="match status" value="1"/>
</dbReference>
<evidence type="ECO:0000256" key="4">
    <source>
        <dbReference type="ARBA" id="ARBA00022692"/>
    </source>
</evidence>
<evidence type="ECO:0000313" key="10">
    <source>
        <dbReference type="EMBL" id="VBB45315.1"/>
    </source>
</evidence>
<sequence length="746" mass="80632">MDKTEASSARDPAPGGNRLGTFGGVFTPSILTILGVIMFMRSGFVAGQAGIFQALLILLLAKSITTLTSLSISAVSTNTPVAGGGAYFLISRALGPEFGGAIGLALFLAQAVSVPFYILGFSEALVRTLPALAPYYRSIALSTGLVLFTIAYVGANWAIKTQYLIMSVLALSILAFMGGAALHFKTETFLENWHAPIPAALSFWALFAIYFPAVTGIMAGVNMSGDLKEPGRSIPIGTFAAVGIGLLIYALQTLLLGGAQVRDELVAASYETMARQALFGAGFLVSAGVFAATLSSAISSFLGAPRVLQAIARDRIIPAIQPFAAGSARRDEPRRGLLVTLAVTVLIIVLSGTDSKGRAFDILAAVVTMFFLYTYGMVNLAAFIESFSGNPSFRPRFKYYHWLPALCGAALCAGAAFLIDPFAAGVAVAALGTIYTLLRRRVLRVHFGDARWGFLYSRIRQNMLRLAKMPADPKNWRPTILVLIGNPEERRTIALYALWIGAERGLVTLARVLVGNLQELKSRRLTALEQLRRFLGENQFEALSTVVVSKTLDDGLSTLIQGHPFNPLRPNILLMGWSSDPERAGYFVRHLQSALALDMSLVLVKDKGLPRKDRPHRIDVWWRGQRNGSLMVLLAHLIHLNGEWSEARIRLLRLIPDEAGRKPSADALRALLDRARIEAEPVVLVSQAPFPDVLKRHSGDAAVVLLGFNVPEEKAATEFQANFEGMFAELPTSLLVCSSGEADVFV</sequence>
<evidence type="ECO:0000256" key="6">
    <source>
        <dbReference type="ARBA" id="ARBA00023136"/>
    </source>
</evidence>
<feature type="transmembrane region" description="Helical" evidence="7">
    <location>
        <begin position="422"/>
        <end position="438"/>
    </location>
</feature>
<feature type="transmembrane region" description="Helical" evidence="7">
    <location>
        <begin position="20"/>
        <end position="39"/>
    </location>
</feature>
<feature type="domain" description="Amino acid permease/ SLC12A" evidence="8">
    <location>
        <begin position="25"/>
        <end position="481"/>
    </location>
</feature>
<dbReference type="PANTHER" id="PTHR11827:SF72">
    <property type="entry name" value="GH08340P"/>
    <property type="match status" value="1"/>
</dbReference>
<feature type="transmembrane region" description="Helical" evidence="7">
    <location>
        <begin position="277"/>
        <end position="303"/>
    </location>
</feature>
<comment type="subcellular location">
    <subcellularLocation>
        <location evidence="1">Membrane</location>
        <topology evidence="1">Multi-pass membrane protein</topology>
    </subcellularLocation>
</comment>
<feature type="transmembrane region" description="Helical" evidence="7">
    <location>
        <begin position="233"/>
        <end position="257"/>
    </location>
</feature>
<dbReference type="InterPro" id="IPR004841">
    <property type="entry name" value="AA-permease/SLC12A_dom"/>
</dbReference>
<dbReference type="EMBL" id="UPXX01000029">
    <property type="protein sequence ID" value="VBB45315.1"/>
    <property type="molecule type" value="Genomic_DNA"/>
</dbReference>
<evidence type="ECO:0000259" key="8">
    <source>
        <dbReference type="Pfam" id="PF00324"/>
    </source>
</evidence>
<feature type="transmembrane region" description="Helical" evidence="7">
    <location>
        <begin position="201"/>
        <end position="221"/>
    </location>
</feature>
<keyword evidence="5 7" id="KW-1133">Transmembrane helix</keyword>
<proteinExistence type="inferred from homology"/>
<dbReference type="AlphaFoldDB" id="A0A653ABD7"/>
<dbReference type="GO" id="GO:0015377">
    <property type="term" value="F:chloride:monoatomic cation symporter activity"/>
    <property type="evidence" value="ECO:0007669"/>
    <property type="project" value="InterPro"/>
</dbReference>
<evidence type="ECO:0000256" key="7">
    <source>
        <dbReference type="SAM" id="Phobius"/>
    </source>
</evidence>
<dbReference type="InterPro" id="IPR004842">
    <property type="entry name" value="SLC12A_fam"/>
</dbReference>
<accession>A0A653ABD7</accession>
<keyword evidence="4 7" id="KW-0812">Transmembrane</keyword>
<keyword evidence="3" id="KW-0813">Transport</keyword>
<name>A0A653ABD7_UNCDX</name>
<dbReference type="Pfam" id="PF03522">
    <property type="entry name" value="SLC12"/>
    <property type="match status" value="1"/>
</dbReference>
<feature type="transmembrane region" description="Helical" evidence="7">
    <location>
        <begin position="162"/>
        <end position="181"/>
    </location>
</feature>
<feature type="transmembrane region" description="Helical" evidence="7">
    <location>
        <begin position="359"/>
        <end position="378"/>
    </location>
</feature>
<evidence type="ECO:0000256" key="3">
    <source>
        <dbReference type="ARBA" id="ARBA00022448"/>
    </source>
</evidence>
<keyword evidence="6 7" id="KW-0472">Membrane</keyword>
<evidence type="ECO:0000256" key="1">
    <source>
        <dbReference type="ARBA" id="ARBA00004141"/>
    </source>
</evidence>
<dbReference type="PANTHER" id="PTHR11827">
    <property type="entry name" value="SOLUTE CARRIER FAMILY 12, CATION COTRANSPORTERS"/>
    <property type="match status" value="1"/>
</dbReference>